<keyword evidence="3" id="KW-1185">Reference proteome</keyword>
<accession>A0A0M0K5W0</accession>
<dbReference type="AlphaFoldDB" id="A0A0M0K5W0"/>
<evidence type="ECO:0000313" key="3">
    <source>
        <dbReference type="Proteomes" id="UP000037460"/>
    </source>
</evidence>
<name>A0A0M0K5W0_9EUKA</name>
<dbReference type="PANTHER" id="PTHR12482:SF5">
    <property type="entry name" value="DUF676 DOMAIN-CONTAINING PROTEIN"/>
    <property type="match status" value="1"/>
</dbReference>
<protein>
    <recommendedName>
        <fullName evidence="1">DUF676 domain-containing protein</fullName>
    </recommendedName>
</protein>
<gene>
    <name evidence="2" type="ORF">Ctob_012578</name>
</gene>
<evidence type="ECO:0000313" key="2">
    <source>
        <dbReference type="EMBL" id="KOO34210.1"/>
    </source>
</evidence>
<dbReference type="InterPro" id="IPR007751">
    <property type="entry name" value="DUF676_lipase-like"/>
</dbReference>
<dbReference type="PANTHER" id="PTHR12482">
    <property type="entry name" value="LIPASE ROG1-RELATED-RELATED"/>
    <property type="match status" value="1"/>
</dbReference>
<dbReference type="EMBL" id="JWZX01001296">
    <property type="protein sequence ID" value="KOO34210.1"/>
    <property type="molecule type" value="Genomic_DNA"/>
</dbReference>
<dbReference type="Proteomes" id="UP000037460">
    <property type="component" value="Unassembled WGS sequence"/>
</dbReference>
<dbReference type="InterPro" id="IPR029058">
    <property type="entry name" value="AB_hydrolase_fold"/>
</dbReference>
<reference evidence="3" key="1">
    <citation type="journal article" date="2015" name="PLoS Genet.">
        <title>Genome Sequence and Transcriptome Analyses of Chrysochromulina tobin: Metabolic Tools for Enhanced Algal Fitness in the Prominent Order Prymnesiales (Haptophyceae).</title>
        <authorList>
            <person name="Hovde B.T."/>
            <person name="Deodato C.R."/>
            <person name="Hunsperger H.M."/>
            <person name="Ryken S.A."/>
            <person name="Yost W."/>
            <person name="Jha R.K."/>
            <person name="Patterson J."/>
            <person name="Monnat R.J. Jr."/>
            <person name="Barlow S.B."/>
            <person name="Starkenburg S.R."/>
            <person name="Cattolico R.A."/>
        </authorList>
    </citation>
    <scope>NUCLEOTIDE SEQUENCE</scope>
    <source>
        <strain evidence="3">CCMP291</strain>
    </source>
</reference>
<dbReference type="SUPFAM" id="SSF53474">
    <property type="entry name" value="alpha/beta-Hydrolases"/>
    <property type="match status" value="1"/>
</dbReference>
<organism evidence="2 3">
    <name type="scientific">Chrysochromulina tobinii</name>
    <dbReference type="NCBI Taxonomy" id="1460289"/>
    <lineage>
        <taxon>Eukaryota</taxon>
        <taxon>Haptista</taxon>
        <taxon>Haptophyta</taxon>
        <taxon>Prymnesiophyceae</taxon>
        <taxon>Prymnesiales</taxon>
        <taxon>Chrysochromulinaceae</taxon>
        <taxon>Chrysochromulina</taxon>
    </lineage>
</organism>
<sequence>MRLLCSYLQLQLPRVAFLISQANSKGTNTPIETFAERLAMEVDDFISSAREKLELQHISFIAFSIGGCVLSAALNLPHMRKYLPFLHTLCAISCPLLGLLVPSDSYMVASGLWFMANVAGDVTLKEISMVDGQASGNHALLRLNAKGRFPRFKHVLLIGSTQDLFVPLYSSHMQPPGHLPESDPRRQAIARMAENALSSLSGASLRRIAVTFHQQTGVDAIGRAVHVMFLENVPFLRLLSLRYAHFFQADEEEVSVNL</sequence>
<dbReference type="OrthoDB" id="273452at2759"/>
<feature type="domain" description="DUF676" evidence="1">
    <location>
        <begin position="12"/>
        <end position="171"/>
    </location>
</feature>
<proteinExistence type="predicted"/>
<dbReference type="Pfam" id="PF05057">
    <property type="entry name" value="DUF676"/>
    <property type="match status" value="1"/>
</dbReference>
<dbReference type="InterPro" id="IPR044294">
    <property type="entry name" value="Lipase-like"/>
</dbReference>
<dbReference type="Gene3D" id="3.40.50.1820">
    <property type="entry name" value="alpha/beta hydrolase"/>
    <property type="match status" value="1"/>
</dbReference>
<evidence type="ECO:0000259" key="1">
    <source>
        <dbReference type="Pfam" id="PF05057"/>
    </source>
</evidence>
<comment type="caution">
    <text evidence="2">The sequence shown here is derived from an EMBL/GenBank/DDBJ whole genome shotgun (WGS) entry which is preliminary data.</text>
</comment>